<dbReference type="RefSeq" id="WP_118064160.1">
    <property type="nucleotide sequence ID" value="NZ_QSAG01000006.1"/>
</dbReference>
<accession>A0AA92TY70</accession>
<keyword evidence="1" id="KW-1133">Transmembrane helix</keyword>
<evidence type="ECO:0000313" key="3">
    <source>
        <dbReference type="Proteomes" id="UP000283785"/>
    </source>
</evidence>
<keyword evidence="1" id="KW-0472">Membrane</keyword>
<reference evidence="2 3" key="1">
    <citation type="submission" date="2018-08" db="EMBL/GenBank/DDBJ databases">
        <title>A genome reference for cultivated species of the human gut microbiota.</title>
        <authorList>
            <person name="Zou Y."/>
            <person name="Xue W."/>
            <person name="Luo G."/>
        </authorList>
    </citation>
    <scope>NUCLEOTIDE SEQUENCE [LARGE SCALE GENOMIC DNA]</scope>
    <source>
        <strain evidence="2 3">AF12-50</strain>
    </source>
</reference>
<gene>
    <name evidence="2" type="ORF">DWV76_05180</name>
</gene>
<protein>
    <submittedName>
        <fullName evidence="2">Uncharacterized protein</fullName>
    </submittedName>
</protein>
<feature type="transmembrane region" description="Helical" evidence="1">
    <location>
        <begin position="160"/>
        <end position="178"/>
    </location>
</feature>
<dbReference type="AlphaFoldDB" id="A0AA92TY70"/>
<organism evidence="2 3">
    <name type="scientific">Segatella copri</name>
    <dbReference type="NCBI Taxonomy" id="165179"/>
    <lineage>
        <taxon>Bacteria</taxon>
        <taxon>Pseudomonadati</taxon>
        <taxon>Bacteroidota</taxon>
        <taxon>Bacteroidia</taxon>
        <taxon>Bacteroidales</taxon>
        <taxon>Prevotellaceae</taxon>
        <taxon>Segatella</taxon>
    </lineage>
</organism>
<proteinExistence type="predicted"/>
<name>A0AA92TY70_9BACT</name>
<dbReference type="Proteomes" id="UP000283785">
    <property type="component" value="Unassembled WGS sequence"/>
</dbReference>
<feature type="transmembrane region" description="Helical" evidence="1">
    <location>
        <begin position="7"/>
        <end position="24"/>
    </location>
</feature>
<dbReference type="EMBL" id="QSAG01000006">
    <property type="protein sequence ID" value="RGW43628.1"/>
    <property type="molecule type" value="Genomic_DNA"/>
</dbReference>
<sequence length="181" mass="21465">MKNVMKYSGFGVLFLVLVLSYLRYDKTGYYYGVECRFCNKNMPYGLTPKINFDYPQSFCLLDEDGFELVGIGFRYKQSSFRIKNFLGYAYNDTSVLLKCTDSLNNIKYLVSYETGYNRIKRHPDISFKDIDNDEYNKIKDNYQCIEIDEEKANTIRFIKFLYIVGILLLLFIIVRKLLRFT</sequence>
<comment type="caution">
    <text evidence="2">The sequence shown here is derived from an EMBL/GenBank/DDBJ whole genome shotgun (WGS) entry which is preliminary data.</text>
</comment>
<keyword evidence="1" id="KW-0812">Transmembrane</keyword>
<evidence type="ECO:0000256" key="1">
    <source>
        <dbReference type="SAM" id="Phobius"/>
    </source>
</evidence>
<evidence type="ECO:0000313" key="2">
    <source>
        <dbReference type="EMBL" id="RGW43628.1"/>
    </source>
</evidence>